<dbReference type="InterPro" id="IPR001279">
    <property type="entry name" value="Metallo-B-lactamas"/>
</dbReference>
<protein>
    <submittedName>
        <fullName evidence="6">MBL fold metallo-hydrolase</fullName>
    </submittedName>
</protein>
<dbReference type="InterPro" id="IPR036866">
    <property type="entry name" value="RibonucZ/Hydroxyglut_hydro"/>
</dbReference>
<dbReference type="GO" id="GO:0046872">
    <property type="term" value="F:metal ion binding"/>
    <property type="evidence" value="ECO:0007669"/>
    <property type="project" value="UniProtKB-KW"/>
</dbReference>
<dbReference type="Proteomes" id="UP000595046">
    <property type="component" value="Chromosome"/>
</dbReference>
<keyword evidence="2" id="KW-0479">Metal-binding</keyword>
<comment type="similarity">
    <text evidence="1">Belongs to the metallo-beta-lactamase superfamily.</text>
</comment>
<proteinExistence type="inferred from homology"/>
<feature type="domain" description="Metallo-beta-lactamase" evidence="5">
    <location>
        <begin position="33"/>
        <end position="253"/>
    </location>
</feature>
<keyword evidence="3 6" id="KW-0378">Hydrolase</keyword>
<keyword evidence="4" id="KW-0862">Zinc</keyword>
<dbReference type="AlphaFoldDB" id="A0A7T1TCA5"/>
<dbReference type="SUPFAM" id="SSF56281">
    <property type="entry name" value="Metallo-hydrolase/oxidoreductase"/>
    <property type="match status" value="1"/>
</dbReference>
<evidence type="ECO:0000256" key="2">
    <source>
        <dbReference type="ARBA" id="ARBA00022723"/>
    </source>
</evidence>
<reference evidence="7" key="1">
    <citation type="submission" date="2020-02" db="EMBL/GenBank/DDBJ databases">
        <title>Streptomyces sp. ASO4wet.</title>
        <authorList>
            <person name="Risdian C."/>
            <person name="Landwehr W."/>
            <person name="Schupp P."/>
            <person name="Wink J."/>
        </authorList>
    </citation>
    <scope>NUCLEOTIDE SEQUENCE [LARGE SCALE GENOMIC DNA]</scope>
    <source>
        <strain evidence="7">ASO4wet</strain>
    </source>
</reference>
<evidence type="ECO:0000313" key="7">
    <source>
        <dbReference type="Proteomes" id="UP000595046"/>
    </source>
</evidence>
<dbReference type="PANTHER" id="PTHR42978">
    <property type="entry name" value="QUORUM-QUENCHING LACTONASE YTNP-RELATED-RELATED"/>
    <property type="match status" value="1"/>
</dbReference>
<dbReference type="GO" id="GO:0016787">
    <property type="term" value="F:hydrolase activity"/>
    <property type="evidence" value="ECO:0007669"/>
    <property type="project" value="UniProtKB-KW"/>
</dbReference>
<dbReference type="EMBL" id="CP048882">
    <property type="protein sequence ID" value="QPP10250.1"/>
    <property type="molecule type" value="Genomic_DNA"/>
</dbReference>
<accession>A0A7T1TCA5</accession>
<evidence type="ECO:0000313" key="6">
    <source>
        <dbReference type="EMBL" id="QPP10250.1"/>
    </source>
</evidence>
<evidence type="ECO:0000256" key="1">
    <source>
        <dbReference type="ARBA" id="ARBA00007749"/>
    </source>
</evidence>
<sequence>MFYEIRRLNFGSVTIDESMRLRGISPGNRIDVPAQGFLLLGGSAPVLVDAGYRDVSVLGAGGTVAPGQGFEEQLSKHGIGPADLGCVIMTHLHRDHAGHLDKVPMTVPVVVNRSELGSACTGIQGRAYAREDVHHLIDRVYTPGAIRFLDLEQSGPQEVLPGIVCRLSGGHTPGSIGIVVPTEEGEAYLCGDLFYDVEGALRNQPTGTFTAGVQPSALATDDPALSNNFTTSVLQEIGATKHALNYRFIVPAHDDPGVIEGGRYIGRITGDVIPGTWQP</sequence>
<name>A0A7T1TCA5_9ACTN</name>
<dbReference type="InterPro" id="IPR051013">
    <property type="entry name" value="MBL_superfamily_lactonases"/>
</dbReference>
<dbReference type="PANTHER" id="PTHR42978:SF3">
    <property type="entry name" value="BLR3078 PROTEIN"/>
    <property type="match status" value="1"/>
</dbReference>
<organism evidence="6 7">
    <name type="scientific">Streptomyces bathyalis</name>
    <dbReference type="NCBI Taxonomy" id="2710756"/>
    <lineage>
        <taxon>Bacteria</taxon>
        <taxon>Bacillati</taxon>
        <taxon>Actinomycetota</taxon>
        <taxon>Actinomycetes</taxon>
        <taxon>Kitasatosporales</taxon>
        <taxon>Streptomycetaceae</taxon>
        <taxon>Streptomyces</taxon>
    </lineage>
</organism>
<dbReference type="SMART" id="SM00849">
    <property type="entry name" value="Lactamase_B"/>
    <property type="match status" value="1"/>
</dbReference>
<dbReference type="Pfam" id="PF00753">
    <property type="entry name" value="Lactamase_B"/>
    <property type="match status" value="1"/>
</dbReference>
<dbReference type="RefSeq" id="WP_197354011.1">
    <property type="nucleotide sequence ID" value="NZ_CP048882.1"/>
</dbReference>
<dbReference type="Gene3D" id="3.60.15.10">
    <property type="entry name" value="Ribonuclease Z/Hydroxyacylglutathione hydrolase-like"/>
    <property type="match status" value="1"/>
</dbReference>
<keyword evidence="7" id="KW-1185">Reference proteome</keyword>
<gene>
    <name evidence="6" type="ORF">G4Z16_31775</name>
</gene>
<dbReference type="KEGG" id="sbat:G4Z16_31775"/>
<evidence type="ECO:0000256" key="3">
    <source>
        <dbReference type="ARBA" id="ARBA00022801"/>
    </source>
</evidence>
<evidence type="ECO:0000256" key="4">
    <source>
        <dbReference type="ARBA" id="ARBA00022833"/>
    </source>
</evidence>
<evidence type="ECO:0000259" key="5">
    <source>
        <dbReference type="SMART" id="SM00849"/>
    </source>
</evidence>